<sequence>MMLDQQPIGTLAALAIATHAHKHEASVQALAVKRELEIALEKGLLGARSSLRLPITAIPQHDCAAAILAFRNRTFEIAIIEWMVLDLDRQALVVWIERWTLGDGPALEHAVELEPQVVVQTCRIVLLNDEAAAVALLDAPFTAGLSGLLKIAF</sequence>
<dbReference type="EMBL" id="JACIID010000012">
    <property type="protein sequence ID" value="MBB4538117.1"/>
    <property type="molecule type" value="Genomic_DNA"/>
</dbReference>
<dbReference type="AlphaFoldDB" id="A0A7W6YBJ8"/>
<comment type="caution">
    <text evidence="1">The sequence shown here is derived from an EMBL/GenBank/DDBJ whole genome shotgun (WGS) entry which is preliminary data.</text>
</comment>
<dbReference type="Proteomes" id="UP000557344">
    <property type="component" value="Unassembled WGS sequence"/>
</dbReference>
<proteinExistence type="predicted"/>
<dbReference type="Proteomes" id="UP000523431">
    <property type="component" value="Unassembled WGS sequence"/>
</dbReference>
<evidence type="ECO:0000313" key="3">
    <source>
        <dbReference type="Proteomes" id="UP000523431"/>
    </source>
</evidence>
<gene>
    <name evidence="1" type="ORF">GGE46_004901</name>
    <name evidence="2" type="ORF">GGE57_004898</name>
</gene>
<accession>A0A7W6YBJ8</accession>
<organism evidence="1 4">
    <name type="scientific">Rhizobium etli</name>
    <dbReference type="NCBI Taxonomy" id="29449"/>
    <lineage>
        <taxon>Bacteria</taxon>
        <taxon>Pseudomonadati</taxon>
        <taxon>Pseudomonadota</taxon>
        <taxon>Alphaproteobacteria</taxon>
        <taxon>Hyphomicrobiales</taxon>
        <taxon>Rhizobiaceae</taxon>
        <taxon>Rhizobium/Agrobacterium group</taxon>
        <taxon>Rhizobium</taxon>
    </lineage>
</organism>
<protein>
    <submittedName>
        <fullName evidence="1">Uncharacterized protein</fullName>
    </submittedName>
</protein>
<evidence type="ECO:0000313" key="4">
    <source>
        <dbReference type="Proteomes" id="UP000557344"/>
    </source>
</evidence>
<dbReference type="EMBL" id="JACIHU010000012">
    <property type="protein sequence ID" value="MBB4482288.1"/>
    <property type="molecule type" value="Genomic_DNA"/>
</dbReference>
<evidence type="ECO:0000313" key="1">
    <source>
        <dbReference type="EMBL" id="MBB4482288.1"/>
    </source>
</evidence>
<name>A0A7W6YBJ8_RHIET</name>
<reference evidence="3 4" key="1">
    <citation type="submission" date="2020-08" db="EMBL/GenBank/DDBJ databases">
        <title>Genomic Encyclopedia of Type Strains, Phase IV (KMG-V): Genome sequencing to study the core and pangenomes of soil and plant-associated prokaryotes.</title>
        <authorList>
            <person name="Whitman W."/>
        </authorList>
    </citation>
    <scope>NUCLEOTIDE SEQUENCE [LARGE SCALE GENOMIC DNA]</scope>
    <source>
        <strain evidence="1 4">SEMIA 471</strain>
        <strain evidence="2 3">SEMIA 489</strain>
    </source>
</reference>
<evidence type="ECO:0000313" key="2">
    <source>
        <dbReference type="EMBL" id="MBB4538117.1"/>
    </source>
</evidence>